<reference evidence="3" key="1">
    <citation type="submission" date="2015-07" db="EMBL/GenBank/DDBJ databases">
        <title>Near-Complete Genome Sequence of the Cellulolytic Bacterium Bacteroides (Pseudobacteroides) cellulosolvens ATCC 35603.</title>
        <authorList>
            <person name="Dassa B."/>
            <person name="Utturkar S.M."/>
            <person name="Klingeman D.M."/>
            <person name="Hurt R.A."/>
            <person name="Keller M."/>
            <person name="Xu J."/>
            <person name="Reddy Y.H.K."/>
            <person name="Borovok I."/>
            <person name="Grinberg I.R."/>
            <person name="Lamed R."/>
            <person name="Zhivin O."/>
            <person name="Bayer E.A."/>
            <person name="Brown S.D."/>
        </authorList>
    </citation>
    <scope>NUCLEOTIDE SEQUENCE [LARGE SCALE GENOMIC DNA]</scope>
    <source>
        <strain evidence="3">DSM 2933</strain>
    </source>
</reference>
<dbReference type="SUPFAM" id="SSF55729">
    <property type="entry name" value="Acyl-CoA N-acyltransferases (Nat)"/>
    <property type="match status" value="1"/>
</dbReference>
<dbReference type="eggNOG" id="COG0456">
    <property type="taxonomic scope" value="Bacteria"/>
</dbReference>
<evidence type="ECO:0000313" key="2">
    <source>
        <dbReference type="EMBL" id="KNY27526.1"/>
    </source>
</evidence>
<evidence type="ECO:0000259" key="1">
    <source>
        <dbReference type="PROSITE" id="PS51186"/>
    </source>
</evidence>
<protein>
    <recommendedName>
        <fullName evidence="1">N-acetyltransferase domain-containing protein</fullName>
    </recommendedName>
</protein>
<dbReference type="RefSeq" id="WP_152966008.1">
    <property type="nucleotide sequence ID" value="NZ_JQKC01000032.1"/>
</dbReference>
<accession>A0A0L6JNV9</accession>
<sequence length="279" mass="32873">MQILFNNGNDKNYQVMLNKLLKDIFLDFQFWYDLNMWDDKYESYSIMENGEIVSNISVFKTQVLLNNKQYSALSLGSVATKPECRGKGLSRILMEHILKKYDNMPMYLWANENVVDFYPKFGFERVKEKLPVYECSINNDITPVKLEYSIQKVWDYIYNRKNFSSRLDCLNTQSINVFHVHWGYLKDNIYELPEIDTMVIAEKNGTTLKLIGVFSLGSISFTELMSHFPFSNIEKIEFGFMPYWDDLDYVMQDYETDPIFVRGVNCDLEGLKFPELSIT</sequence>
<feature type="domain" description="N-acetyltransferase" evidence="1">
    <location>
        <begin position="3"/>
        <end position="151"/>
    </location>
</feature>
<dbReference type="PROSITE" id="PS51186">
    <property type="entry name" value="GNAT"/>
    <property type="match status" value="1"/>
</dbReference>
<dbReference type="EMBL" id="LGTC01000001">
    <property type="protein sequence ID" value="KNY27526.1"/>
    <property type="molecule type" value="Genomic_DNA"/>
</dbReference>
<dbReference type="Proteomes" id="UP000036923">
    <property type="component" value="Unassembled WGS sequence"/>
</dbReference>
<keyword evidence="3" id="KW-1185">Reference proteome</keyword>
<dbReference type="Pfam" id="PF13527">
    <property type="entry name" value="Acetyltransf_9"/>
    <property type="match status" value="1"/>
</dbReference>
<dbReference type="CDD" id="cd04301">
    <property type="entry name" value="NAT_SF"/>
    <property type="match status" value="1"/>
</dbReference>
<dbReference type="Gene3D" id="3.40.630.30">
    <property type="match status" value="1"/>
</dbReference>
<evidence type="ECO:0000313" key="3">
    <source>
        <dbReference type="Proteomes" id="UP000036923"/>
    </source>
</evidence>
<dbReference type="AlphaFoldDB" id="A0A0L6JNV9"/>
<dbReference type="GO" id="GO:0016747">
    <property type="term" value="F:acyltransferase activity, transferring groups other than amino-acyl groups"/>
    <property type="evidence" value="ECO:0007669"/>
    <property type="project" value="InterPro"/>
</dbReference>
<dbReference type="InterPro" id="IPR016181">
    <property type="entry name" value="Acyl_CoA_acyltransferase"/>
</dbReference>
<comment type="caution">
    <text evidence="2">The sequence shown here is derived from an EMBL/GenBank/DDBJ whole genome shotgun (WGS) entry which is preliminary data.</text>
</comment>
<proteinExistence type="predicted"/>
<name>A0A0L6JNV9_9FIRM</name>
<dbReference type="STRING" id="398512.Bccel_2797"/>
<dbReference type="InterPro" id="IPR000182">
    <property type="entry name" value="GNAT_dom"/>
</dbReference>
<dbReference type="OrthoDB" id="9804948at2"/>
<organism evidence="2 3">
    <name type="scientific">Pseudobacteroides cellulosolvens ATCC 35603 = DSM 2933</name>
    <dbReference type="NCBI Taxonomy" id="398512"/>
    <lineage>
        <taxon>Bacteria</taxon>
        <taxon>Bacillati</taxon>
        <taxon>Bacillota</taxon>
        <taxon>Clostridia</taxon>
        <taxon>Eubacteriales</taxon>
        <taxon>Oscillospiraceae</taxon>
        <taxon>Pseudobacteroides</taxon>
    </lineage>
</organism>
<gene>
    <name evidence="2" type="ORF">Bccel_2797</name>
</gene>